<evidence type="ECO:0000313" key="8">
    <source>
        <dbReference type="EMBL" id="PXX79080.1"/>
    </source>
</evidence>
<dbReference type="GO" id="GO:0043138">
    <property type="term" value="F:3'-5' DNA helicase activity"/>
    <property type="evidence" value="ECO:0007669"/>
    <property type="project" value="TreeGrafter"/>
</dbReference>
<dbReference type="Pfam" id="PF00580">
    <property type="entry name" value="UvrD-helicase"/>
    <property type="match status" value="1"/>
</dbReference>
<sequence>MKTLFNDELQQALVHDRGACVFEGSTGSGKSTLIRERAARLIESGVIPQSILILCANEYCVKETQRLFNYEHPELKAPLITTLDRLCAKLVLGYEKQNGIKSARIYKRMDRFVKKICKDAFGVHLSSERLAKLIDKLIECDAMMLPESEINGKMFDQIDLAYLVKALKKLKKNNEIRDLMDVRSLSLQLLTSKAYSLEACDLRLTHLMLDDAENLSFLDHFLIKQLAADLQSIFFAINRDNTFRFAQGAFPQAYDAFNTTYDNPLWIKAAVDYHTPATITECMSRLVKKPLNSGNEAADVVAFKALRDKELMMDYLLKNISAEKETALIYRHSSTALLLIDRLLEMAVPFQLHDSMALMLENDTAHELLSIMRLFMNAHDLDAFMDVYEQLDFGLTANQAKQVREIMLVNPQLDVYQAMLECNMRNAQKQKIISSLEAIRMAKDMNAYRLLEFIHEESGYAAYLKRNGLAADIHFYSTMLLLAKRYPKADMLLARLDELKKIHPNASAPLILTSVENAFGQSFDDVYLLDCINTSFPLVGKAHPDYPQEISLFAYLMSRAGNHLELIAYKAAAQVKVRMSDFMYTLCSKEAESEVAEETNKPAARLRRGAKIQHKLFGKGIISNLSEGKITVRFEMESKTLSLSHCIENNMIELIN</sequence>
<keyword evidence="4 6" id="KW-0067">ATP-binding</keyword>
<evidence type="ECO:0000256" key="1">
    <source>
        <dbReference type="ARBA" id="ARBA00022741"/>
    </source>
</evidence>
<dbReference type="InterPro" id="IPR013986">
    <property type="entry name" value="DExx_box_DNA_helicase_dom_sf"/>
</dbReference>
<keyword evidence="9" id="KW-1185">Reference proteome</keyword>
<evidence type="ECO:0000256" key="2">
    <source>
        <dbReference type="ARBA" id="ARBA00022801"/>
    </source>
</evidence>
<keyword evidence="3 6" id="KW-0347">Helicase</keyword>
<dbReference type="Gene3D" id="1.10.486.10">
    <property type="entry name" value="PCRA, domain 4"/>
    <property type="match status" value="1"/>
</dbReference>
<keyword evidence="1 6" id="KW-0547">Nucleotide-binding</keyword>
<evidence type="ECO:0000256" key="6">
    <source>
        <dbReference type="PROSITE-ProRule" id="PRU00560"/>
    </source>
</evidence>
<feature type="domain" description="UvrD-like helicase ATP-binding" evidence="7">
    <location>
        <begin position="3"/>
        <end position="276"/>
    </location>
</feature>
<dbReference type="PROSITE" id="PS51198">
    <property type="entry name" value="UVRD_HELICASE_ATP_BIND"/>
    <property type="match status" value="1"/>
</dbReference>
<evidence type="ECO:0000259" key="7">
    <source>
        <dbReference type="PROSITE" id="PS51198"/>
    </source>
</evidence>
<dbReference type="GO" id="GO:0000725">
    <property type="term" value="P:recombinational repair"/>
    <property type="evidence" value="ECO:0007669"/>
    <property type="project" value="TreeGrafter"/>
</dbReference>
<dbReference type="GO" id="GO:0016787">
    <property type="term" value="F:hydrolase activity"/>
    <property type="evidence" value="ECO:0007669"/>
    <property type="project" value="UniProtKB-UniRule"/>
</dbReference>
<dbReference type="Gene3D" id="1.10.10.160">
    <property type="match status" value="1"/>
</dbReference>
<dbReference type="RefSeq" id="WP_161650508.1">
    <property type="nucleotide sequence ID" value="NZ_CABKRQ010000003.1"/>
</dbReference>
<gene>
    <name evidence="8" type="ORF">DES51_106199</name>
</gene>
<dbReference type="Proteomes" id="UP000247612">
    <property type="component" value="Unassembled WGS sequence"/>
</dbReference>
<dbReference type="PANTHER" id="PTHR11070">
    <property type="entry name" value="UVRD / RECB / PCRA DNA HELICASE FAMILY MEMBER"/>
    <property type="match status" value="1"/>
</dbReference>
<evidence type="ECO:0000313" key="9">
    <source>
        <dbReference type="Proteomes" id="UP000247612"/>
    </source>
</evidence>
<keyword evidence="2 6" id="KW-0378">Hydrolase</keyword>
<dbReference type="PANTHER" id="PTHR11070:SF2">
    <property type="entry name" value="ATP-DEPENDENT DNA HELICASE SRS2"/>
    <property type="match status" value="1"/>
</dbReference>
<proteinExistence type="predicted"/>
<dbReference type="InterPro" id="IPR014016">
    <property type="entry name" value="UvrD-like_ATP-bd"/>
</dbReference>
<evidence type="ECO:0000256" key="4">
    <source>
        <dbReference type="ARBA" id="ARBA00022840"/>
    </source>
</evidence>
<name>A0A318KNA2_9FIRM</name>
<evidence type="ECO:0000256" key="5">
    <source>
        <dbReference type="ARBA" id="ARBA00023125"/>
    </source>
</evidence>
<feature type="binding site" evidence="6">
    <location>
        <begin position="24"/>
        <end position="31"/>
    </location>
    <ligand>
        <name>ATP</name>
        <dbReference type="ChEBI" id="CHEBI:30616"/>
    </ligand>
</feature>
<dbReference type="SUPFAM" id="SSF52540">
    <property type="entry name" value="P-loop containing nucleoside triphosphate hydrolases"/>
    <property type="match status" value="1"/>
</dbReference>
<dbReference type="InterPro" id="IPR000212">
    <property type="entry name" value="DNA_helicase_UvrD/REP"/>
</dbReference>
<dbReference type="AlphaFoldDB" id="A0A318KNA2"/>
<dbReference type="InterPro" id="IPR027417">
    <property type="entry name" value="P-loop_NTPase"/>
</dbReference>
<dbReference type="EMBL" id="QJKH01000006">
    <property type="protein sequence ID" value="PXX79080.1"/>
    <property type="molecule type" value="Genomic_DNA"/>
</dbReference>
<dbReference type="STRING" id="1034346.GCA_000313565_01253"/>
<organism evidence="8 9">
    <name type="scientific">Dielma fastidiosa</name>
    <dbReference type="NCBI Taxonomy" id="1034346"/>
    <lineage>
        <taxon>Bacteria</taxon>
        <taxon>Bacillati</taxon>
        <taxon>Bacillota</taxon>
        <taxon>Erysipelotrichia</taxon>
        <taxon>Erysipelotrichales</taxon>
        <taxon>Erysipelotrichaceae</taxon>
        <taxon>Dielma</taxon>
    </lineage>
</organism>
<evidence type="ECO:0000256" key="3">
    <source>
        <dbReference type="ARBA" id="ARBA00022806"/>
    </source>
</evidence>
<protein>
    <submittedName>
        <fullName evidence="8">Superfamily I DNA/RNA helicase</fullName>
    </submittedName>
</protein>
<accession>A0A318KNA2</accession>
<reference evidence="8 9" key="1">
    <citation type="submission" date="2018-05" db="EMBL/GenBank/DDBJ databases">
        <title>Genomic Encyclopedia of Type Strains, Phase IV (KMG-IV): sequencing the most valuable type-strain genomes for metagenomic binning, comparative biology and taxonomic classification.</title>
        <authorList>
            <person name="Goeker M."/>
        </authorList>
    </citation>
    <scope>NUCLEOTIDE SEQUENCE [LARGE SCALE GENOMIC DNA]</scope>
    <source>
        <strain evidence="8 9">JC118</strain>
    </source>
</reference>
<dbReference type="GO" id="GO:0003677">
    <property type="term" value="F:DNA binding"/>
    <property type="evidence" value="ECO:0007669"/>
    <property type="project" value="UniProtKB-KW"/>
</dbReference>
<keyword evidence="5" id="KW-0238">DNA-binding</keyword>
<dbReference type="GO" id="GO:0005524">
    <property type="term" value="F:ATP binding"/>
    <property type="evidence" value="ECO:0007669"/>
    <property type="project" value="UniProtKB-UniRule"/>
</dbReference>
<comment type="caution">
    <text evidence="8">The sequence shown here is derived from an EMBL/GenBank/DDBJ whole genome shotgun (WGS) entry which is preliminary data.</text>
</comment>
<dbReference type="Gene3D" id="3.40.50.300">
    <property type="entry name" value="P-loop containing nucleotide triphosphate hydrolases"/>
    <property type="match status" value="2"/>
</dbReference>